<organism evidence="2 3">
    <name type="scientific">Thelohanellus kitauei</name>
    <name type="common">Myxosporean</name>
    <dbReference type="NCBI Taxonomy" id="669202"/>
    <lineage>
        <taxon>Eukaryota</taxon>
        <taxon>Metazoa</taxon>
        <taxon>Cnidaria</taxon>
        <taxon>Myxozoa</taxon>
        <taxon>Myxosporea</taxon>
        <taxon>Bivalvulida</taxon>
        <taxon>Platysporina</taxon>
        <taxon>Myxobolidae</taxon>
        <taxon>Thelohanellus</taxon>
    </lineage>
</organism>
<accession>A0A0C2MXE5</accession>
<protein>
    <submittedName>
        <fullName evidence="2">Uncharacterized protein</fullName>
    </submittedName>
</protein>
<dbReference type="EMBL" id="JWZT01002700">
    <property type="protein sequence ID" value="KII68850.1"/>
    <property type="molecule type" value="Genomic_DNA"/>
</dbReference>
<evidence type="ECO:0000313" key="2">
    <source>
        <dbReference type="EMBL" id="KII68850.1"/>
    </source>
</evidence>
<gene>
    <name evidence="2" type="ORF">RF11_03056</name>
    <name evidence="1" type="ORF">RF11_08579</name>
</gene>
<proteinExistence type="predicted"/>
<dbReference type="AlphaFoldDB" id="A0A0C2MXE5"/>
<dbReference type="Proteomes" id="UP000031668">
    <property type="component" value="Unassembled WGS sequence"/>
</dbReference>
<evidence type="ECO:0000313" key="3">
    <source>
        <dbReference type="Proteomes" id="UP000031668"/>
    </source>
</evidence>
<name>A0A0C2MXE5_THEKT</name>
<keyword evidence="3" id="KW-1185">Reference proteome</keyword>
<comment type="caution">
    <text evidence="2">The sequence shown here is derived from an EMBL/GenBank/DDBJ whole genome shotgun (WGS) entry which is preliminary data.</text>
</comment>
<evidence type="ECO:0000313" key="1">
    <source>
        <dbReference type="EMBL" id="KII63943.1"/>
    </source>
</evidence>
<reference evidence="2 3" key="1">
    <citation type="journal article" date="2014" name="Genome Biol. Evol.">
        <title>The genome of the myxosporean Thelohanellus kitauei shows adaptations to nutrient acquisition within its fish host.</title>
        <authorList>
            <person name="Yang Y."/>
            <person name="Xiong J."/>
            <person name="Zhou Z."/>
            <person name="Huo F."/>
            <person name="Miao W."/>
            <person name="Ran C."/>
            <person name="Liu Y."/>
            <person name="Zhang J."/>
            <person name="Feng J."/>
            <person name="Wang M."/>
            <person name="Wang M."/>
            <person name="Wang L."/>
            <person name="Yao B."/>
        </authorList>
    </citation>
    <scope>NUCLEOTIDE SEQUENCE [LARGE SCALE GENOMIC DNA]</scope>
    <source>
        <strain evidence="2">Wuqing</strain>
    </source>
</reference>
<dbReference type="EMBL" id="JWZT01004517">
    <property type="protein sequence ID" value="KII63943.1"/>
    <property type="molecule type" value="Genomic_DNA"/>
</dbReference>
<sequence>MSEHTALGDDDVRKHFPEFKFDIFNQQDEDWKTQIEEAEQKARNGCVGKEIKQCITFGKDRHENPTEFWTIFAKCHLYVKGWPLHNCMPLFNIDIAENI</sequence>